<dbReference type="PANTHER" id="PTHR42929:SF3">
    <property type="entry name" value="PUTRESCINE TRANSPORT SYSTEM PERMEASE PROTEIN POTH"/>
    <property type="match status" value="1"/>
</dbReference>
<dbReference type="Gene3D" id="1.10.3720.10">
    <property type="entry name" value="MetI-like"/>
    <property type="match status" value="1"/>
</dbReference>
<evidence type="ECO:0000259" key="10">
    <source>
        <dbReference type="PROSITE" id="PS50928"/>
    </source>
</evidence>
<dbReference type="OrthoDB" id="9807047at2"/>
<feature type="domain" description="ABC transmembrane type-1" evidence="10">
    <location>
        <begin position="102"/>
        <end position="308"/>
    </location>
</feature>
<reference evidence="12" key="1">
    <citation type="submission" date="2018-10" db="EMBL/GenBank/DDBJ databases">
        <authorList>
            <person name="Peiro R."/>
            <person name="Begona"/>
            <person name="Cbmso G."/>
            <person name="Lopez M."/>
            <person name="Gonzalez S."/>
            <person name="Sacristan E."/>
            <person name="Castillo E."/>
        </authorList>
    </citation>
    <scope>NUCLEOTIDE SEQUENCE [LARGE SCALE GENOMIC DNA]</scope>
</reference>
<dbReference type="EMBL" id="UWOC01000142">
    <property type="protein sequence ID" value="VCU09171.1"/>
    <property type="molecule type" value="Genomic_DNA"/>
</dbReference>
<evidence type="ECO:0000256" key="2">
    <source>
        <dbReference type="ARBA" id="ARBA00007069"/>
    </source>
</evidence>
<comment type="similarity">
    <text evidence="2">Belongs to the binding-protein-dependent transport system permease family. CysTW subfamily.</text>
</comment>
<evidence type="ECO:0000256" key="8">
    <source>
        <dbReference type="RuleBase" id="RU363032"/>
    </source>
</evidence>
<feature type="transmembrane region" description="Helical" evidence="8">
    <location>
        <begin position="28"/>
        <end position="48"/>
    </location>
</feature>
<dbReference type="Proteomes" id="UP000289200">
    <property type="component" value="Unassembled WGS sequence"/>
</dbReference>
<keyword evidence="7 8" id="KW-0472">Membrane</keyword>
<feature type="transmembrane region" description="Helical" evidence="8">
    <location>
        <begin position="137"/>
        <end position="158"/>
    </location>
</feature>
<dbReference type="GO" id="GO:0055085">
    <property type="term" value="P:transmembrane transport"/>
    <property type="evidence" value="ECO:0007669"/>
    <property type="project" value="InterPro"/>
</dbReference>
<keyword evidence="5 8" id="KW-0812">Transmembrane</keyword>
<keyword evidence="12" id="KW-1185">Reference proteome</keyword>
<comment type="caution">
    <text evidence="11">The sequence shown here is derived from an EMBL/GenBank/DDBJ whole genome shotgun (WGS) entry which is preliminary data.</text>
</comment>
<feature type="transmembrane region" description="Helical" evidence="8">
    <location>
        <begin position="231"/>
        <end position="255"/>
    </location>
</feature>
<evidence type="ECO:0000256" key="4">
    <source>
        <dbReference type="ARBA" id="ARBA00022475"/>
    </source>
</evidence>
<evidence type="ECO:0000256" key="9">
    <source>
        <dbReference type="SAM" id="MobiDB-lite"/>
    </source>
</evidence>
<evidence type="ECO:0000256" key="7">
    <source>
        <dbReference type="ARBA" id="ARBA00023136"/>
    </source>
</evidence>
<keyword evidence="6 8" id="KW-1133">Transmembrane helix</keyword>
<dbReference type="SUPFAM" id="SSF161098">
    <property type="entry name" value="MetI-like"/>
    <property type="match status" value="1"/>
</dbReference>
<dbReference type="InterPro" id="IPR000515">
    <property type="entry name" value="MetI-like"/>
</dbReference>
<dbReference type="Pfam" id="PF00528">
    <property type="entry name" value="BPD_transp_1"/>
    <property type="match status" value="1"/>
</dbReference>
<feature type="region of interest" description="Disordered" evidence="9">
    <location>
        <begin position="1"/>
        <end position="22"/>
    </location>
</feature>
<dbReference type="CDD" id="cd06261">
    <property type="entry name" value="TM_PBP2"/>
    <property type="match status" value="1"/>
</dbReference>
<keyword evidence="4" id="KW-1003">Cell membrane</keyword>
<proteinExistence type="inferred from homology"/>
<evidence type="ECO:0000313" key="11">
    <source>
        <dbReference type="EMBL" id="VCU09171.1"/>
    </source>
</evidence>
<organism evidence="11 12">
    <name type="scientific">Rhodoplanes serenus</name>
    <dbReference type="NCBI Taxonomy" id="200615"/>
    <lineage>
        <taxon>Bacteria</taxon>
        <taxon>Pseudomonadati</taxon>
        <taxon>Pseudomonadota</taxon>
        <taxon>Alphaproteobacteria</taxon>
        <taxon>Hyphomicrobiales</taxon>
        <taxon>Nitrobacteraceae</taxon>
        <taxon>Rhodoplanes</taxon>
    </lineage>
</organism>
<accession>A0A447CV67</accession>
<feature type="transmembrane region" description="Helical" evidence="8">
    <location>
        <begin position="106"/>
        <end position="125"/>
    </location>
</feature>
<evidence type="ECO:0000256" key="1">
    <source>
        <dbReference type="ARBA" id="ARBA00004651"/>
    </source>
</evidence>
<dbReference type="GO" id="GO:0005886">
    <property type="term" value="C:plasma membrane"/>
    <property type="evidence" value="ECO:0007669"/>
    <property type="project" value="UniProtKB-SubCell"/>
</dbReference>
<evidence type="ECO:0000256" key="6">
    <source>
        <dbReference type="ARBA" id="ARBA00022989"/>
    </source>
</evidence>
<dbReference type="InterPro" id="IPR035906">
    <property type="entry name" value="MetI-like_sf"/>
</dbReference>
<feature type="transmembrane region" description="Helical" evidence="8">
    <location>
        <begin position="287"/>
        <end position="311"/>
    </location>
</feature>
<gene>
    <name evidence="11" type="primary">potH</name>
    <name evidence="11" type="ORF">RHODGE_RHODGE_02343</name>
</gene>
<keyword evidence="3 8" id="KW-0813">Transport</keyword>
<dbReference type="AlphaFoldDB" id="A0A447CV67"/>
<evidence type="ECO:0000256" key="3">
    <source>
        <dbReference type="ARBA" id="ARBA00022448"/>
    </source>
</evidence>
<dbReference type="PROSITE" id="PS50928">
    <property type="entry name" value="ABC_TM1"/>
    <property type="match status" value="1"/>
</dbReference>
<name>A0A447CV67_9BRAD</name>
<evidence type="ECO:0000313" key="12">
    <source>
        <dbReference type="Proteomes" id="UP000289200"/>
    </source>
</evidence>
<protein>
    <submittedName>
        <fullName evidence="11">Putrescine transport system permease protein PotH</fullName>
    </submittedName>
</protein>
<dbReference type="PANTHER" id="PTHR42929">
    <property type="entry name" value="INNER MEMBRANE ABC TRANSPORTER PERMEASE PROTEIN YDCU-RELATED-RELATED"/>
    <property type="match status" value="1"/>
</dbReference>
<comment type="subcellular location">
    <subcellularLocation>
        <location evidence="1 8">Cell membrane</location>
        <topology evidence="1 8">Multi-pass membrane protein</topology>
    </subcellularLocation>
</comment>
<sequence>MTEESPALPHASPTASPDPSPRRSAGEMLIVALPYLWLIAFFVVPFLIVAKISLSQTAIAQPPYTPVLDLAAGLDGLAAFVRELSTSTYALLASDDLYWLSYLKSLRVAVVSTAILLVIGVPIAHAMARAPARLQPLLVMLVMLPFWTAFLIRIYAWMTILQRDGLLNGLLHTLGLIDQPITWLATDTAVHIGIVYSYLPFMVLPLYASFQKLDESLIEAAADLGCPRWKAFWLVMLPQVVPGIAAGSLLCLIPITGEFVIPDLLGGSDTMMIGQTLWSEFFANKDWPVASAIAVVLLVLLVGPIAAYEALQSRAMDGRR</sequence>
<evidence type="ECO:0000256" key="5">
    <source>
        <dbReference type="ARBA" id="ARBA00022692"/>
    </source>
</evidence>